<evidence type="ECO:0000313" key="1">
    <source>
        <dbReference type="EMBL" id="KAK5770391.1"/>
    </source>
</evidence>
<organism evidence="1 2">
    <name type="scientific">Gossypium arboreum</name>
    <name type="common">Tree cotton</name>
    <name type="synonym">Gossypium nanking</name>
    <dbReference type="NCBI Taxonomy" id="29729"/>
    <lineage>
        <taxon>Eukaryota</taxon>
        <taxon>Viridiplantae</taxon>
        <taxon>Streptophyta</taxon>
        <taxon>Embryophyta</taxon>
        <taxon>Tracheophyta</taxon>
        <taxon>Spermatophyta</taxon>
        <taxon>Magnoliopsida</taxon>
        <taxon>eudicotyledons</taxon>
        <taxon>Gunneridae</taxon>
        <taxon>Pentapetalae</taxon>
        <taxon>rosids</taxon>
        <taxon>malvids</taxon>
        <taxon>Malvales</taxon>
        <taxon>Malvaceae</taxon>
        <taxon>Malvoideae</taxon>
        <taxon>Gossypium</taxon>
    </lineage>
</organism>
<accession>A0ABR0MAX5</accession>
<gene>
    <name evidence="1" type="ORF">PVK06_046541</name>
</gene>
<protein>
    <submittedName>
        <fullName evidence="1">Uncharacterized protein</fullName>
    </submittedName>
</protein>
<name>A0ABR0MAX5_GOSAR</name>
<proteinExistence type="predicted"/>
<reference evidence="1 2" key="1">
    <citation type="submission" date="2023-03" db="EMBL/GenBank/DDBJ databases">
        <title>WGS of Gossypium arboreum.</title>
        <authorList>
            <person name="Yu D."/>
        </authorList>
    </citation>
    <scope>NUCLEOTIDE SEQUENCE [LARGE SCALE GENOMIC DNA]</scope>
    <source>
        <tissue evidence="1">Leaf</tissue>
    </source>
</reference>
<sequence length="101" mass="11976">MDYSKNDWKPQTQTGIDLITTAQYILQHQTYKLWTDGRRIVADDIGNIHKDRDEESLKLLKKIVDVEIDDYPSHIIDEIRNTWETWNSPRLSPESLHLNEI</sequence>
<evidence type="ECO:0000313" key="2">
    <source>
        <dbReference type="Proteomes" id="UP001358586"/>
    </source>
</evidence>
<comment type="caution">
    <text evidence="1">The sequence shown here is derived from an EMBL/GenBank/DDBJ whole genome shotgun (WGS) entry which is preliminary data.</text>
</comment>
<dbReference type="Proteomes" id="UP001358586">
    <property type="component" value="Chromosome 13"/>
</dbReference>
<dbReference type="EMBL" id="JARKNE010000013">
    <property type="protein sequence ID" value="KAK5770391.1"/>
    <property type="molecule type" value="Genomic_DNA"/>
</dbReference>
<keyword evidence="2" id="KW-1185">Reference proteome</keyword>